<keyword evidence="1" id="KW-0472">Membrane</keyword>
<organism evidence="2 3">
    <name type="scientific">Listeria farberi</name>
    <dbReference type="NCBI Taxonomy" id="2713500"/>
    <lineage>
        <taxon>Bacteria</taxon>
        <taxon>Bacillati</taxon>
        <taxon>Bacillota</taxon>
        <taxon>Bacilli</taxon>
        <taxon>Bacillales</taxon>
        <taxon>Listeriaceae</taxon>
        <taxon>Listeria</taxon>
    </lineage>
</organism>
<keyword evidence="1" id="KW-1133">Transmembrane helix</keyword>
<protein>
    <submittedName>
        <fullName evidence="2">DUF2975 domain-containing protein</fullName>
    </submittedName>
</protein>
<comment type="caution">
    <text evidence="2">The sequence shown here is derived from an EMBL/GenBank/DDBJ whole genome shotgun (WGS) entry which is preliminary data.</text>
</comment>
<accession>A0A7X0ZGL6</accession>
<keyword evidence="1" id="KW-0812">Transmembrane</keyword>
<gene>
    <name evidence="2" type="ORF">HCB47_04120</name>
</gene>
<feature type="transmembrane region" description="Helical" evidence="1">
    <location>
        <begin position="12"/>
        <end position="37"/>
    </location>
</feature>
<feature type="transmembrane region" description="Helical" evidence="1">
    <location>
        <begin position="74"/>
        <end position="98"/>
    </location>
</feature>
<name>A0A7X0ZGL6_9LIST</name>
<evidence type="ECO:0000313" key="3">
    <source>
        <dbReference type="Proteomes" id="UP000558070"/>
    </source>
</evidence>
<proteinExistence type="predicted"/>
<dbReference type="AlphaFoldDB" id="A0A7X0ZGL6"/>
<dbReference type="RefSeq" id="WP_185607744.1">
    <property type="nucleotide sequence ID" value="NZ_JAARZJ010000007.1"/>
</dbReference>
<dbReference type="EMBL" id="JAARZO010000001">
    <property type="protein sequence ID" value="MBC2286828.1"/>
    <property type="molecule type" value="Genomic_DNA"/>
</dbReference>
<sequence length="182" mass="20715">MKLKRLQKMSYFLHITLKILSVGAILVAALAIVMKLLNSNNISINKMELNTILNFNTEYFAGNDISQYIQTEEWLTVGISVLSAILIAWMLWIASTIFQDLAVEFTPFADVEIKRLHRIAQLMLVYALGPQIVYSVLHTILIPGYSIHLGLDMAFFFAIIFYCLTEIFRYGAALQKESDETL</sequence>
<evidence type="ECO:0000256" key="1">
    <source>
        <dbReference type="SAM" id="Phobius"/>
    </source>
</evidence>
<dbReference type="Proteomes" id="UP000558070">
    <property type="component" value="Unassembled WGS sequence"/>
</dbReference>
<feature type="transmembrane region" description="Helical" evidence="1">
    <location>
        <begin position="119"/>
        <end position="141"/>
    </location>
</feature>
<feature type="transmembrane region" description="Helical" evidence="1">
    <location>
        <begin position="147"/>
        <end position="168"/>
    </location>
</feature>
<evidence type="ECO:0000313" key="2">
    <source>
        <dbReference type="EMBL" id="MBC2286828.1"/>
    </source>
</evidence>
<reference evidence="2 3" key="1">
    <citation type="submission" date="2020-03" db="EMBL/GenBank/DDBJ databases">
        <title>Soil Listeria distribution.</title>
        <authorList>
            <person name="Liao J."/>
            <person name="Wiedmann M."/>
        </authorList>
    </citation>
    <scope>NUCLEOTIDE SEQUENCE [LARGE SCALE GENOMIC DNA]</scope>
    <source>
        <strain evidence="2 3">FSL L7-0072</strain>
    </source>
</reference>